<dbReference type="SMR" id="A0A5P9RTN3"/>
<reference evidence="13" key="2">
    <citation type="submission" date="2018-11" db="EMBL/GenBank/DDBJ databases">
        <title>Complete Plastid Genome of Cyanidioschyzon merolae Isolate 5578.</title>
        <authorList>
            <person name="Bi G."/>
        </authorList>
    </citation>
    <scope>NUCLEOTIDE SEQUENCE</scope>
</reference>
<geneLocation type="chloroplast" evidence="13"/>
<keyword evidence="7" id="KW-0793">Thylakoid</keyword>
<dbReference type="Gene3D" id="1.20.860.20">
    <property type="entry name" value="Photosystem I PsaK, reaction centre"/>
    <property type="match status" value="1"/>
</dbReference>
<keyword evidence="6 11" id="KW-1133">Transmembrane helix</keyword>
<name>A0A5P9RTN3_CYAME</name>
<evidence type="ECO:0000256" key="4">
    <source>
        <dbReference type="ARBA" id="ARBA00022692"/>
    </source>
</evidence>
<keyword evidence="5" id="KW-0603">Photosystem I</keyword>
<dbReference type="EMBL" id="MK231134">
    <property type="protein sequence ID" value="QFV16950.1"/>
    <property type="molecule type" value="Genomic_DNA"/>
</dbReference>
<evidence type="ECO:0000256" key="8">
    <source>
        <dbReference type="ARBA" id="ARBA00023136"/>
    </source>
</evidence>
<dbReference type="AlphaFoldDB" id="A0A5P9RTN3"/>
<feature type="transmembrane region" description="Helical" evidence="11">
    <location>
        <begin position="33"/>
        <end position="54"/>
    </location>
</feature>
<protein>
    <recommendedName>
        <fullName evidence="10">PSI-K</fullName>
    </recommendedName>
    <alternativeName>
        <fullName evidence="9">Photosystem I subunit X</fullName>
    </alternativeName>
</protein>
<evidence type="ECO:0000256" key="2">
    <source>
        <dbReference type="ARBA" id="ARBA00006458"/>
    </source>
</evidence>
<dbReference type="InterPro" id="IPR037101">
    <property type="entry name" value="PSI_PsaK_bact"/>
</dbReference>
<keyword evidence="8 11" id="KW-0472">Membrane</keyword>
<dbReference type="GO" id="GO:0015979">
    <property type="term" value="P:photosynthesis"/>
    <property type="evidence" value="ECO:0007669"/>
    <property type="project" value="UniProtKB-KW"/>
</dbReference>
<evidence type="ECO:0000256" key="3">
    <source>
        <dbReference type="ARBA" id="ARBA00022531"/>
    </source>
</evidence>
<reference evidence="12" key="1">
    <citation type="submission" date="2018-11" db="EMBL/GenBank/DDBJ databases">
        <title>Complete Plastid Genome of Cyanidioschyzon merolae Isolate 5508.</title>
        <authorList>
            <person name="Bi G."/>
        </authorList>
    </citation>
    <scope>NUCLEOTIDE SEQUENCE</scope>
    <source>
        <strain evidence="12">5508</strain>
    </source>
</reference>
<keyword evidence="13" id="KW-0934">Plastid</keyword>
<evidence type="ECO:0000256" key="10">
    <source>
        <dbReference type="ARBA" id="ARBA00033430"/>
    </source>
</evidence>
<feature type="transmembrane region" description="Helical" evidence="11">
    <location>
        <begin position="7"/>
        <end position="27"/>
    </location>
</feature>
<keyword evidence="13" id="KW-0150">Chloroplast</keyword>
<evidence type="ECO:0000256" key="7">
    <source>
        <dbReference type="ARBA" id="ARBA00023078"/>
    </source>
</evidence>
<dbReference type="Pfam" id="PF01241">
    <property type="entry name" value="PSI_PSAK"/>
    <property type="match status" value="1"/>
</dbReference>
<evidence type="ECO:0000256" key="11">
    <source>
        <dbReference type="SAM" id="Phobius"/>
    </source>
</evidence>
<keyword evidence="4 11" id="KW-0812">Transmembrane</keyword>
<proteinExistence type="inferred from homology"/>
<evidence type="ECO:0000313" key="13">
    <source>
        <dbReference type="EMBL" id="QFV17129.1"/>
    </source>
</evidence>
<evidence type="ECO:0000256" key="9">
    <source>
        <dbReference type="ARBA" id="ARBA00031124"/>
    </source>
</evidence>
<sequence length="60" mass="6293">MMITIPYTIPTIMVISNLVGVAVGRYALGRSDLTQLIASMCFGHIIGVGIVLGLSNMGVI</sequence>
<comment type="similarity">
    <text evidence="2">Belongs to the PsaG/PsaK family.</text>
</comment>
<dbReference type="GO" id="GO:0042651">
    <property type="term" value="C:thylakoid membrane"/>
    <property type="evidence" value="ECO:0007669"/>
    <property type="project" value="InterPro"/>
</dbReference>
<gene>
    <name evidence="13" type="primary">psaK</name>
</gene>
<dbReference type="EMBL" id="MK231135">
    <property type="protein sequence ID" value="QFV17129.1"/>
    <property type="molecule type" value="Genomic_DNA"/>
</dbReference>
<evidence type="ECO:0000256" key="5">
    <source>
        <dbReference type="ARBA" id="ARBA00022836"/>
    </source>
</evidence>
<dbReference type="SUPFAM" id="SSF81563">
    <property type="entry name" value="Photosystem I reaction center subunit X, PsaK"/>
    <property type="match status" value="1"/>
</dbReference>
<dbReference type="InterPro" id="IPR000549">
    <property type="entry name" value="PSI_PsaG/PsaK"/>
</dbReference>
<evidence type="ECO:0000256" key="6">
    <source>
        <dbReference type="ARBA" id="ARBA00022989"/>
    </source>
</evidence>
<keyword evidence="3" id="KW-0602">Photosynthesis</keyword>
<comment type="subcellular location">
    <subcellularLocation>
        <location evidence="1">Membrane</location>
        <topology evidence="1">Multi-pass membrane protein</topology>
    </subcellularLocation>
</comment>
<dbReference type="InterPro" id="IPR035982">
    <property type="entry name" value="PSI_centre_PsaK_sf"/>
</dbReference>
<dbReference type="GO" id="GO:0009522">
    <property type="term" value="C:photosystem I"/>
    <property type="evidence" value="ECO:0007669"/>
    <property type="project" value="UniProtKB-KW"/>
</dbReference>
<evidence type="ECO:0000256" key="1">
    <source>
        <dbReference type="ARBA" id="ARBA00004141"/>
    </source>
</evidence>
<evidence type="ECO:0000313" key="12">
    <source>
        <dbReference type="EMBL" id="QFV16950.1"/>
    </source>
</evidence>
<organism evidence="13">
    <name type="scientific">Cyanidioschyzon merolae</name>
    <name type="common">Red alga</name>
    <dbReference type="NCBI Taxonomy" id="45157"/>
    <lineage>
        <taxon>Eukaryota</taxon>
        <taxon>Rhodophyta</taxon>
        <taxon>Bangiophyceae</taxon>
        <taxon>Cyanidiales</taxon>
        <taxon>Cyanidiaceae</taxon>
        <taxon>Cyanidioschyzon</taxon>
    </lineage>
</organism>
<accession>A0A5P9RTN3</accession>